<dbReference type="CDD" id="cd21904">
    <property type="entry name" value="TtfA-like"/>
    <property type="match status" value="1"/>
</dbReference>
<feature type="compositionally biased region" description="Polar residues" evidence="1">
    <location>
        <begin position="39"/>
        <end position="48"/>
    </location>
</feature>
<evidence type="ECO:0000313" key="3">
    <source>
        <dbReference type="Proteomes" id="UP000058446"/>
    </source>
</evidence>
<reference evidence="2 3" key="1">
    <citation type="submission" date="2013-10" db="EMBL/GenBank/DDBJ databases">
        <title>Complete genome sequence of Corynebacterium lactis DSM 45799(T), isolated from raw cow milk.</title>
        <authorList>
            <person name="Ruckert C."/>
            <person name="Albersmeier A."/>
            <person name="Lipski A."/>
            <person name="Kalinowski J."/>
        </authorList>
    </citation>
    <scope>NUCLEOTIDE SEQUENCE [LARGE SCALE GENOMIC DNA]</scope>
    <source>
        <strain evidence="2 3">RW2-5</strain>
    </source>
</reference>
<dbReference type="PATRIC" id="fig|1408189.4.peg.2254"/>
<dbReference type="EMBL" id="CP006841">
    <property type="protein sequence ID" value="ALA68708.1"/>
    <property type="molecule type" value="Genomic_DNA"/>
</dbReference>
<protein>
    <submittedName>
        <fullName evidence="2">Uncharacterized protein</fullName>
    </submittedName>
</protein>
<feature type="compositionally biased region" description="Low complexity" evidence="1">
    <location>
        <begin position="464"/>
        <end position="478"/>
    </location>
</feature>
<dbReference type="STRING" id="1408189.CLAC_11185"/>
<feature type="region of interest" description="Disordered" evidence="1">
    <location>
        <begin position="30"/>
        <end position="93"/>
    </location>
</feature>
<gene>
    <name evidence="2" type="ORF">CLAC_11185</name>
</gene>
<sequence>MIPFVFILAAGLIVVAIVLLIVDRRSRKQSSAVHPADGISNSSSNTSEHLAAHAHQSESDNSLNEESADANTDSARELGKGGSSNTADHEHNLDGDEKFLEGADQDGLQADGSEEPNDAALSIEVTEPGVTGGATNNNPVEGASSPSGFGEQEVAQDSGDSANAGQPDSAATEASEARDGASVEPEAQNGPKETEASGLTETPQAESHSRDEGESADSTENADSGHESAGGGQPVAASASAPRKEEHSRRPLRGRRLRQQRKAWAVARNATFARTDRELPSYWRRTPGGDAKAVVSGFSHGREMHLADISGVTFLALRRTVASDEVFELRRSGETSLPHVATEAGLKVAATTPELIHRVFDDRANRMLAELDPVIERIWSENEWSLAQLVPGADSEEWDRALESLAAFSDIARRLPPAEGETYSLETGQWDPTRLQLTAAAVDENQRASGLHGGRLQVVPEGKSGAPTSSSPGSADFSSADEEPLEVVDVLDVEELDGIGDEPGAGADEEGSNRAGPKEQEFQTIDKSSWRPVRESSLKSEELPTRLTARRMGVSDVGMPADMRAHSEDIPALGEDPDHSQLKERGGSIVRSNARPASIFKDYSESDSPAPATSVASEDSEVPDSAEKSKGEATSSAQDKD</sequence>
<feature type="compositionally biased region" description="Basic and acidic residues" evidence="1">
    <location>
        <begin position="576"/>
        <end position="586"/>
    </location>
</feature>
<dbReference type="Proteomes" id="UP000058446">
    <property type="component" value="Chromosome"/>
</dbReference>
<keyword evidence="3" id="KW-1185">Reference proteome</keyword>
<feature type="region of interest" description="Disordered" evidence="1">
    <location>
        <begin position="448"/>
        <end position="483"/>
    </location>
</feature>
<dbReference type="AlphaFoldDB" id="A0A0K2H426"/>
<proteinExistence type="predicted"/>
<feature type="compositionally biased region" description="Polar residues" evidence="1">
    <location>
        <begin position="197"/>
        <end position="206"/>
    </location>
</feature>
<evidence type="ECO:0000256" key="1">
    <source>
        <dbReference type="SAM" id="MobiDB-lite"/>
    </source>
</evidence>
<feature type="region of interest" description="Disordered" evidence="1">
    <location>
        <begin position="125"/>
        <end position="264"/>
    </location>
</feature>
<name>A0A0K2H426_9CORY</name>
<feature type="compositionally biased region" description="Polar residues" evidence="1">
    <location>
        <begin position="133"/>
        <end position="147"/>
    </location>
</feature>
<dbReference type="OrthoDB" id="4427386at2"/>
<organism evidence="2 3">
    <name type="scientific">Corynebacterium lactis RW2-5</name>
    <dbReference type="NCBI Taxonomy" id="1408189"/>
    <lineage>
        <taxon>Bacteria</taxon>
        <taxon>Bacillati</taxon>
        <taxon>Actinomycetota</taxon>
        <taxon>Actinomycetes</taxon>
        <taxon>Mycobacteriales</taxon>
        <taxon>Corynebacteriaceae</taxon>
        <taxon>Corynebacterium</taxon>
    </lineage>
</organism>
<dbReference type="KEGG" id="clw:CLAC_11185"/>
<feature type="compositionally biased region" description="Basic residues" evidence="1">
    <location>
        <begin position="250"/>
        <end position="261"/>
    </location>
</feature>
<dbReference type="InterPro" id="IPR049726">
    <property type="entry name" value="TtfA-like_core"/>
</dbReference>
<dbReference type="RefSeq" id="WP_053412947.1">
    <property type="nucleotide sequence ID" value="NZ_CP006841.1"/>
</dbReference>
<feature type="compositionally biased region" description="Basic and acidic residues" evidence="1">
    <location>
        <begin position="528"/>
        <end position="544"/>
    </location>
</feature>
<evidence type="ECO:0000313" key="2">
    <source>
        <dbReference type="EMBL" id="ALA68708.1"/>
    </source>
</evidence>
<feature type="compositionally biased region" description="Polar residues" evidence="1">
    <location>
        <begin position="632"/>
        <end position="641"/>
    </location>
</feature>
<accession>A0A0K2H426</accession>
<feature type="region of interest" description="Disordered" evidence="1">
    <location>
        <begin position="497"/>
        <end position="641"/>
    </location>
</feature>
<feature type="compositionally biased region" description="Polar residues" evidence="1">
    <location>
        <begin position="59"/>
        <end position="73"/>
    </location>
</feature>